<dbReference type="AlphaFoldDB" id="A0A3N2CWW7"/>
<dbReference type="InterPro" id="IPR027395">
    <property type="entry name" value="WH_DNA-bd_dom"/>
</dbReference>
<dbReference type="Pfam" id="PF13601">
    <property type="entry name" value="HTH_34"/>
    <property type="match status" value="1"/>
</dbReference>
<evidence type="ECO:0000313" key="2">
    <source>
        <dbReference type="EMBL" id="ROR91963.1"/>
    </source>
</evidence>
<dbReference type="PANTHER" id="PTHR37318:SF1">
    <property type="entry name" value="BSL7504 PROTEIN"/>
    <property type="match status" value="1"/>
</dbReference>
<dbReference type="InterPro" id="IPR036390">
    <property type="entry name" value="WH_DNA-bd_sf"/>
</dbReference>
<reference evidence="2 3" key="1">
    <citation type="submission" date="2018-11" db="EMBL/GenBank/DDBJ databases">
        <title>Sequencing the genomes of 1000 actinobacteria strains.</title>
        <authorList>
            <person name="Klenk H.-P."/>
        </authorList>
    </citation>
    <scope>NUCLEOTIDE SEQUENCE [LARGE SCALE GENOMIC DNA]</scope>
    <source>
        <strain evidence="2 3">DSM 12652</strain>
    </source>
</reference>
<proteinExistence type="predicted"/>
<gene>
    <name evidence="2" type="ORF">EDD33_2844</name>
</gene>
<dbReference type="Proteomes" id="UP000281738">
    <property type="component" value="Unassembled WGS sequence"/>
</dbReference>
<dbReference type="PANTHER" id="PTHR37318">
    <property type="entry name" value="BSL7504 PROTEIN"/>
    <property type="match status" value="1"/>
</dbReference>
<dbReference type="InterPro" id="IPR011991">
    <property type="entry name" value="ArsR-like_HTH"/>
</dbReference>
<sequence>MTVPEPTPAQTDLPAIDKVVHEPARMAILSVLDAVAEADFTFLETMLGLSKGNLSSHLTRLEVAGLITVKKSFRGRRQRTTVCITAQGRRARKEHWEQLERLHDLMRD</sequence>
<organism evidence="2 3">
    <name type="scientific">Nocardioides aurantiacus</name>
    <dbReference type="NCBI Taxonomy" id="86796"/>
    <lineage>
        <taxon>Bacteria</taxon>
        <taxon>Bacillati</taxon>
        <taxon>Actinomycetota</taxon>
        <taxon>Actinomycetes</taxon>
        <taxon>Propionibacteriales</taxon>
        <taxon>Nocardioidaceae</taxon>
        <taxon>Nocardioides</taxon>
    </lineage>
</organism>
<evidence type="ECO:0000313" key="3">
    <source>
        <dbReference type="Proteomes" id="UP000281738"/>
    </source>
</evidence>
<evidence type="ECO:0000259" key="1">
    <source>
        <dbReference type="Pfam" id="PF13601"/>
    </source>
</evidence>
<protein>
    <submittedName>
        <fullName evidence="2">ArsR family transcriptional regulator</fullName>
    </submittedName>
</protein>
<dbReference type="CDD" id="cd00090">
    <property type="entry name" value="HTH_ARSR"/>
    <property type="match status" value="1"/>
</dbReference>
<keyword evidence="3" id="KW-1185">Reference proteome</keyword>
<name>A0A3N2CWW7_9ACTN</name>
<dbReference type="SUPFAM" id="SSF46785">
    <property type="entry name" value="Winged helix' DNA-binding domain"/>
    <property type="match status" value="1"/>
</dbReference>
<dbReference type="EMBL" id="RKHO01000001">
    <property type="protein sequence ID" value="ROR91963.1"/>
    <property type="molecule type" value="Genomic_DNA"/>
</dbReference>
<comment type="caution">
    <text evidence="2">The sequence shown here is derived from an EMBL/GenBank/DDBJ whole genome shotgun (WGS) entry which is preliminary data.</text>
</comment>
<dbReference type="Gene3D" id="1.10.10.10">
    <property type="entry name" value="Winged helix-like DNA-binding domain superfamily/Winged helix DNA-binding domain"/>
    <property type="match status" value="1"/>
</dbReference>
<feature type="domain" description="Winged helix DNA-binding" evidence="1">
    <location>
        <begin position="25"/>
        <end position="102"/>
    </location>
</feature>
<dbReference type="InterPro" id="IPR036388">
    <property type="entry name" value="WH-like_DNA-bd_sf"/>
</dbReference>
<accession>A0A3N2CWW7</accession>